<evidence type="ECO:0000259" key="5">
    <source>
        <dbReference type="PROSITE" id="PS50305"/>
    </source>
</evidence>
<keyword evidence="4" id="KW-0862">Zinc</keyword>
<dbReference type="NCBIfam" id="NF003738">
    <property type="entry name" value="PRK05333.1"/>
    <property type="match status" value="1"/>
</dbReference>
<dbReference type="SUPFAM" id="SSF52467">
    <property type="entry name" value="DHS-like NAD/FAD-binding domain"/>
    <property type="match status" value="1"/>
</dbReference>
<dbReference type="Gene3D" id="3.30.1600.10">
    <property type="entry name" value="SIR2/SIRT2 'Small Domain"/>
    <property type="match status" value="1"/>
</dbReference>
<gene>
    <name evidence="6" type="ORF">FHP88_16110</name>
</gene>
<evidence type="ECO:0000256" key="2">
    <source>
        <dbReference type="ARBA" id="ARBA00022679"/>
    </source>
</evidence>
<dbReference type="GO" id="GO:0070403">
    <property type="term" value="F:NAD+ binding"/>
    <property type="evidence" value="ECO:0007669"/>
    <property type="project" value="InterPro"/>
</dbReference>
<feature type="binding site" evidence="4">
    <location>
        <position position="136"/>
    </location>
    <ligand>
        <name>Zn(2+)</name>
        <dbReference type="ChEBI" id="CHEBI:29105"/>
    </ligand>
</feature>
<keyword evidence="2" id="KW-0808">Transferase</keyword>
<feature type="domain" description="Deacetylase sirtuin-type" evidence="5">
    <location>
        <begin position="7"/>
        <end position="281"/>
    </location>
</feature>
<evidence type="ECO:0000256" key="3">
    <source>
        <dbReference type="ARBA" id="ARBA00023027"/>
    </source>
</evidence>
<feature type="active site" description="Proton acceptor" evidence="4">
    <location>
        <position position="128"/>
    </location>
</feature>
<name>A0A558DY67_9GAMM</name>
<comment type="caution">
    <text evidence="6">The sequence shown here is derived from an EMBL/GenBank/DDBJ whole genome shotgun (WGS) entry which is preliminary data.</text>
</comment>
<dbReference type="EC" id="2.3.1.286" evidence="1"/>
<feature type="binding site" evidence="4">
    <location>
        <position position="186"/>
    </location>
    <ligand>
        <name>Zn(2+)</name>
        <dbReference type="ChEBI" id="CHEBI:29105"/>
    </ligand>
</feature>
<evidence type="ECO:0000313" key="7">
    <source>
        <dbReference type="Proteomes" id="UP000316649"/>
    </source>
</evidence>
<dbReference type="Proteomes" id="UP000316649">
    <property type="component" value="Unassembled WGS sequence"/>
</dbReference>
<dbReference type="InterPro" id="IPR003000">
    <property type="entry name" value="Sirtuin"/>
</dbReference>
<dbReference type="RefSeq" id="WP_144360110.1">
    <property type="nucleotide sequence ID" value="NZ_VMNH01000023.1"/>
</dbReference>
<dbReference type="PANTHER" id="PTHR11085:SF10">
    <property type="entry name" value="NAD-DEPENDENT PROTEIN DEACYLASE SIRTUIN-5, MITOCHONDRIAL-RELATED"/>
    <property type="match status" value="1"/>
</dbReference>
<dbReference type="OrthoDB" id="9800582at2"/>
<keyword evidence="3" id="KW-0520">NAD</keyword>
<dbReference type="PROSITE" id="PS50305">
    <property type="entry name" value="SIRTUIN"/>
    <property type="match status" value="1"/>
</dbReference>
<dbReference type="AlphaFoldDB" id="A0A558DY67"/>
<dbReference type="Gene3D" id="3.40.50.1220">
    <property type="entry name" value="TPP-binding domain"/>
    <property type="match status" value="1"/>
</dbReference>
<proteinExistence type="predicted"/>
<sequence length="281" mass="31099">MHYLKEETQKATVIETLQQFLTLHSRILVVTGAGCSTDSGIPDYRDHAGTWKRSKPILFQEFMRSEAVRQRYWTRSYLGWIPFSQAAPNRAHWALANLESQGKIFQLVTQNVDGLHQKAGSQQVIDLHGNLNELVCQTCGERESRGWMQEKLASLNPVITHLAATLAPDGDANLETDFSQTIVPDCPICGGILKPDVVFYGEQVPRPRVEAVYAALHKSDAVLVAGTSLMVFSAFQFIREATRLGKPIVAVNQGKTRADDLFTLKVEQPVGETLSALAASH</sequence>
<accession>A0A558DY67</accession>
<reference evidence="6 7" key="1">
    <citation type="submission" date="2019-07" db="EMBL/GenBank/DDBJ databases">
        <title>The pathways for chlorine oxyanion respiration interact through the shared metabolite chlorate.</title>
        <authorList>
            <person name="Barnum T.P."/>
            <person name="Cheng Y."/>
            <person name="Hill K.A."/>
            <person name="Lucas L.N."/>
            <person name="Carlson H.K."/>
            <person name="Coates J.D."/>
        </authorList>
    </citation>
    <scope>NUCLEOTIDE SEQUENCE [LARGE SCALE GENOMIC DNA]</scope>
    <source>
        <strain evidence="6 7">BK-1</strain>
    </source>
</reference>
<keyword evidence="4" id="KW-0479">Metal-binding</keyword>
<dbReference type="GO" id="GO:0046872">
    <property type="term" value="F:metal ion binding"/>
    <property type="evidence" value="ECO:0007669"/>
    <property type="project" value="UniProtKB-KW"/>
</dbReference>
<dbReference type="InterPro" id="IPR026590">
    <property type="entry name" value="Ssirtuin_cat_dom"/>
</dbReference>
<evidence type="ECO:0000256" key="1">
    <source>
        <dbReference type="ARBA" id="ARBA00012928"/>
    </source>
</evidence>
<dbReference type="EMBL" id="VMNH01000023">
    <property type="protein sequence ID" value="TVO70973.1"/>
    <property type="molecule type" value="Genomic_DNA"/>
</dbReference>
<dbReference type="InterPro" id="IPR029035">
    <property type="entry name" value="DHS-like_NAD/FAD-binding_dom"/>
</dbReference>
<dbReference type="Pfam" id="PF02146">
    <property type="entry name" value="SIR2"/>
    <property type="match status" value="1"/>
</dbReference>
<dbReference type="GO" id="GO:0017136">
    <property type="term" value="F:histone deacetylase activity, NAD-dependent"/>
    <property type="evidence" value="ECO:0007669"/>
    <property type="project" value="TreeGrafter"/>
</dbReference>
<evidence type="ECO:0000313" key="6">
    <source>
        <dbReference type="EMBL" id="TVO70973.1"/>
    </source>
</evidence>
<dbReference type="PANTHER" id="PTHR11085">
    <property type="entry name" value="NAD-DEPENDENT PROTEIN DEACYLASE SIRTUIN-5, MITOCHONDRIAL-RELATED"/>
    <property type="match status" value="1"/>
</dbReference>
<feature type="binding site" evidence="4">
    <location>
        <position position="189"/>
    </location>
    <ligand>
        <name>Zn(2+)</name>
        <dbReference type="ChEBI" id="CHEBI:29105"/>
    </ligand>
</feature>
<feature type="binding site" evidence="4">
    <location>
        <position position="139"/>
    </location>
    <ligand>
        <name>Zn(2+)</name>
        <dbReference type="ChEBI" id="CHEBI:29105"/>
    </ligand>
</feature>
<protein>
    <recommendedName>
        <fullName evidence="1">protein acetyllysine N-acetyltransferase</fullName>
        <ecNumber evidence="1">2.3.1.286</ecNumber>
    </recommendedName>
</protein>
<dbReference type="InterPro" id="IPR050134">
    <property type="entry name" value="NAD-dep_sirtuin_deacylases"/>
</dbReference>
<keyword evidence="7" id="KW-1185">Reference proteome</keyword>
<organism evidence="6 7">
    <name type="scientific">Sedimenticola selenatireducens</name>
    <dbReference type="NCBI Taxonomy" id="191960"/>
    <lineage>
        <taxon>Bacteria</taxon>
        <taxon>Pseudomonadati</taxon>
        <taxon>Pseudomonadota</taxon>
        <taxon>Gammaproteobacteria</taxon>
        <taxon>Chromatiales</taxon>
        <taxon>Sedimenticolaceae</taxon>
        <taxon>Sedimenticola</taxon>
    </lineage>
</organism>
<dbReference type="InterPro" id="IPR026591">
    <property type="entry name" value="Sirtuin_cat_small_dom_sf"/>
</dbReference>
<evidence type="ECO:0000256" key="4">
    <source>
        <dbReference type="PROSITE-ProRule" id="PRU00236"/>
    </source>
</evidence>